<feature type="domain" description="PAC" evidence="13">
    <location>
        <begin position="532"/>
        <end position="584"/>
    </location>
</feature>
<dbReference type="PROSITE" id="PS50112">
    <property type="entry name" value="PAS"/>
    <property type="match status" value="2"/>
</dbReference>
<dbReference type="PANTHER" id="PTHR43304:SF1">
    <property type="entry name" value="PAC DOMAIN-CONTAINING PROTEIN"/>
    <property type="match status" value="1"/>
</dbReference>
<dbReference type="InterPro" id="IPR000700">
    <property type="entry name" value="PAS-assoc_C"/>
</dbReference>
<dbReference type="PANTHER" id="PTHR43304">
    <property type="entry name" value="PHYTOCHROME-LIKE PROTEIN CPH1"/>
    <property type="match status" value="1"/>
</dbReference>
<dbReference type="KEGG" id="rti:DC20_06840"/>
<evidence type="ECO:0000256" key="7">
    <source>
        <dbReference type="ARBA" id="ARBA00022777"/>
    </source>
</evidence>
<dbReference type="GO" id="GO:0016020">
    <property type="term" value="C:membrane"/>
    <property type="evidence" value="ECO:0007669"/>
    <property type="project" value="UniProtKB-SubCell"/>
</dbReference>
<evidence type="ECO:0000256" key="2">
    <source>
        <dbReference type="ARBA" id="ARBA00004370"/>
    </source>
</evidence>
<dbReference type="SMART" id="SM00387">
    <property type="entry name" value="HATPase_c"/>
    <property type="match status" value="1"/>
</dbReference>
<dbReference type="NCBIfam" id="TIGR00229">
    <property type="entry name" value="sensory_box"/>
    <property type="match status" value="2"/>
</dbReference>
<dbReference type="PROSITE" id="PS50109">
    <property type="entry name" value="HIS_KIN"/>
    <property type="match status" value="1"/>
</dbReference>
<feature type="transmembrane region" description="Helical" evidence="10">
    <location>
        <begin position="312"/>
        <end position="331"/>
    </location>
</feature>
<keyword evidence="8 10" id="KW-1133">Transmembrane helix</keyword>
<evidence type="ECO:0000256" key="8">
    <source>
        <dbReference type="ARBA" id="ARBA00022989"/>
    </source>
</evidence>
<gene>
    <name evidence="15" type="ORF">DC20_06840</name>
</gene>
<evidence type="ECO:0000256" key="10">
    <source>
        <dbReference type="SAM" id="Phobius"/>
    </source>
</evidence>
<dbReference type="SMART" id="SM01079">
    <property type="entry name" value="CHASE"/>
    <property type="match status" value="1"/>
</dbReference>
<dbReference type="Gene3D" id="3.30.450.350">
    <property type="entry name" value="CHASE domain"/>
    <property type="match status" value="1"/>
</dbReference>
<name>A0A0P0C1I0_9BACT</name>
<protein>
    <recommendedName>
        <fullName evidence="3">histidine kinase</fullName>
        <ecNumber evidence="3">2.7.13.3</ecNumber>
    </recommendedName>
</protein>
<feature type="domain" description="PAC" evidence="13">
    <location>
        <begin position="407"/>
        <end position="458"/>
    </location>
</feature>
<keyword evidence="16" id="KW-1185">Reference proteome</keyword>
<keyword evidence="4" id="KW-0597">Phosphoprotein</keyword>
<reference evidence="15 16" key="1">
    <citation type="submission" date="2015-08" db="EMBL/GenBank/DDBJ databases">
        <title>Complete genome sequence of Rufibacter tibetensis strain 1351t, a radiation-resistant bacterium from tibet plateau.</title>
        <authorList>
            <person name="Dai J."/>
        </authorList>
    </citation>
    <scope>NUCLEOTIDE SEQUENCE [LARGE SCALE GENOMIC DNA]</scope>
    <source>
        <strain evidence="15 16">1351</strain>
    </source>
</reference>
<dbReference type="Proteomes" id="UP000061382">
    <property type="component" value="Chromosome"/>
</dbReference>
<dbReference type="PROSITE" id="PS50839">
    <property type="entry name" value="CHASE"/>
    <property type="match status" value="1"/>
</dbReference>
<organism evidence="15 16">
    <name type="scientific">Rufibacter tibetensis</name>
    <dbReference type="NCBI Taxonomy" id="512763"/>
    <lineage>
        <taxon>Bacteria</taxon>
        <taxon>Pseudomonadati</taxon>
        <taxon>Bacteroidota</taxon>
        <taxon>Cytophagia</taxon>
        <taxon>Cytophagales</taxon>
        <taxon>Hymenobacteraceae</taxon>
        <taxon>Rufibacter</taxon>
    </lineage>
</organism>
<dbReference type="InterPro" id="IPR035965">
    <property type="entry name" value="PAS-like_dom_sf"/>
</dbReference>
<feature type="domain" description="CHASE" evidence="14">
    <location>
        <begin position="73"/>
        <end position="294"/>
    </location>
</feature>
<dbReference type="RefSeq" id="WP_062543145.1">
    <property type="nucleotide sequence ID" value="NZ_CP012643.1"/>
</dbReference>
<evidence type="ECO:0000256" key="6">
    <source>
        <dbReference type="ARBA" id="ARBA00022692"/>
    </source>
</evidence>
<dbReference type="InterPro" id="IPR003594">
    <property type="entry name" value="HATPase_dom"/>
</dbReference>
<dbReference type="EMBL" id="CP012643">
    <property type="protein sequence ID" value="ALI98732.1"/>
    <property type="molecule type" value="Genomic_DNA"/>
</dbReference>
<comment type="catalytic activity">
    <reaction evidence="1">
        <text>ATP + protein L-histidine = ADP + protein N-phospho-L-histidine.</text>
        <dbReference type="EC" id="2.7.13.3"/>
    </reaction>
</comment>
<dbReference type="SUPFAM" id="SSF55785">
    <property type="entry name" value="PYP-like sensor domain (PAS domain)"/>
    <property type="match status" value="3"/>
</dbReference>
<evidence type="ECO:0000313" key="16">
    <source>
        <dbReference type="Proteomes" id="UP000061382"/>
    </source>
</evidence>
<feature type="domain" description="Histidine kinase" evidence="11">
    <location>
        <begin position="740"/>
        <end position="954"/>
    </location>
</feature>
<evidence type="ECO:0000256" key="3">
    <source>
        <dbReference type="ARBA" id="ARBA00012438"/>
    </source>
</evidence>
<dbReference type="InterPro" id="IPR013655">
    <property type="entry name" value="PAS_fold_3"/>
</dbReference>
<dbReference type="OrthoDB" id="9766459at2"/>
<dbReference type="Gene3D" id="3.30.565.10">
    <property type="entry name" value="Histidine kinase-like ATPase, C-terminal domain"/>
    <property type="match status" value="1"/>
</dbReference>
<keyword evidence="7" id="KW-0418">Kinase</keyword>
<dbReference type="InterPro" id="IPR000014">
    <property type="entry name" value="PAS"/>
</dbReference>
<dbReference type="STRING" id="512763.DC20_06840"/>
<feature type="domain" description="PAS" evidence="12">
    <location>
        <begin position="459"/>
        <end position="529"/>
    </location>
</feature>
<dbReference type="Gene3D" id="3.30.450.20">
    <property type="entry name" value="PAS domain"/>
    <property type="match status" value="3"/>
</dbReference>
<dbReference type="Pfam" id="PF00512">
    <property type="entry name" value="HisKA"/>
    <property type="match status" value="1"/>
</dbReference>
<dbReference type="Gene3D" id="1.10.287.130">
    <property type="match status" value="1"/>
</dbReference>
<dbReference type="InterPro" id="IPR001610">
    <property type="entry name" value="PAC"/>
</dbReference>
<dbReference type="InterPro" id="IPR052162">
    <property type="entry name" value="Sensor_kinase/Photoreceptor"/>
</dbReference>
<dbReference type="CDD" id="cd00082">
    <property type="entry name" value="HisKA"/>
    <property type="match status" value="1"/>
</dbReference>
<dbReference type="SMART" id="SM00388">
    <property type="entry name" value="HisKA"/>
    <property type="match status" value="1"/>
</dbReference>
<dbReference type="InterPro" id="IPR036097">
    <property type="entry name" value="HisK_dim/P_sf"/>
</dbReference>
<dbReference type="EC" id="2.7.13.3" evidence="3"/>
<dbReference type="GO" id="GO:0000155">
    <property type="term" value="F:phosphorelay sensor kinase activity"/>
    <property type="evidence" value="ECO:0007669"/>
    <property type="project" value="InterPro"/>
</dbReference>
<dbReference type="Pfam" id="PF08447">
    <property type="entry name" value="PAS_3"/>
    <property type="match status" value="1"/>
</dbReference>
<evidence type="ECO:0000256" key="4">
    <source>
        <dbReference type="ARBA" id="ARBA00022553"/>
    </source>
</evidence>
<dbReference type="InterPro" id="IPR042240">
    <property type="entry name" value="CHASE_sf"/>
</dbReference>
<evidence type="ECO:0000256" key="9">
    <source>
        <dbReference type="ARBA" id="ARBA00023136"/>
    </source>
</evidence>
<dbReference type="InterPro" id="IPR013656">
    <property type="entry name" value="PAS_4"/>
</dbReference>
<dbReference type="Pfam" id="PF03924">
    <property type="entry name" value="CHASE"/>
    <property type="match status" value="1"/>
</dbReference>
<proteinExistence type="predicted"/>
<dbReference type="PROSITE" id="PS50113">
    <property type="entry name" value="PAC"/>
    <property type="match status" value="2"/>
</dbReference>
<keyword evidence="9 10" id="KW-0472">Membrane</keyword>
<comment type="subcellular location">
    <subcellularLocation>
        <location evidence="2">Membrane</location>
    </subcellularLocation>
</comment>
<evidence type="ECO:0000259" key="12">
    <source>
        <dbReference type="PROSITE" id="PS50112"/>
    </source>
</evidence>
<dbReference type="PATRIC" id="fig|512763.3.peg.1512"/>
<evidence type="ECO:0000259" key="13">
    <source>
        <dbReference type="PROSITE" id="PS50113"/>
    </source>
</evidence>
<feature type="transmembrane region" description="Helical" evidence="10">
    <location>
        <begin position="9"/>
        <end position="28"/>
    </location>
</feature>
<sequence length="973" mass="110151">MIFSRLKDYYLALGSFMLVLGITIYAYYVSKANDQTEDAQEFKIKQVQIKATLERRMGYYLQILKGVNGLFAATDTVTREDFQSYLKSLNILESYPGVQGIGFTVMVTPEELPKLEERIRAEGYPNFKVHPAGQRTEYSAIIFLEPLSRQNLRAFGFDMFNDPTRREAMEAARDSNLPAMTAKVKLVQEGQKNVQPGLLIYLPVYYGGVDPGEGNRRSMLKGFVYAPFRAGDLFSKTIDSSHDDISISIYDGKEIKEEALLYRNAAKVEVSESSDSLLLATDMIRFAGRTWTIRYKATRAFAEASGIDQHDLILLGGCIISLLIFFVVWSLQRYLRSNQLTELITKNTTAGLFMLDDRGYCTFQNPSAERLLGYSLDELKRRPLYELVHKGQEPGNLAPELVSQKAFTFEDSFVCHDGNLIPVACSTRFVKQGGEVVGHILEVRDVTEEKKAQQALLESEARFRNMADSAPVMIWITDEKDNCTYVNRQWLKFTGSNLDENMGLGWLKFVHPDDTQTMTQAYKQALSEKSELKVEYRLRRRDGDYRGVVTMGIPRFNAEDEFLGYIGSSIDISDRIKMEQKLKQSADTLQRIFMQVPAIVGLVRTKDLRYTLVNSYLSSLYEGKAQVGVIATETFPESQREQFKNVIQHIVDTGEPFIGQEVPVSFDDSEEGQKNIRFFNIVYEPIKNSGGEVEFVLTFAVEVTEQVKSREQLSTINEQLNDKNQELIRINNDLDNFVYTASHDLRSPLANLEGLTTALLETVEGKEEGEEHMLLHMVVSSIAKLKGTIHDLTEITKVQKDLDSQAEVLSFAEVLAGVEEDIAGMIQEAGVQLNTSFQVKTLRYARKNLRSILYNLVSNAVKYRDPSRKPQVTLTTTRQDGFVVLTVQDNGLGIREDQQEKLFTMFRRFHSHVEGTGIGLYIVKRIIENNGGRIEVNSEPGRGTTFTVYFRENPLVPAPVDVASKEEIEETKG</sequence>
<dbReference type="Pfam" id="PF13426">
    <property type="entry name" value="PAS_9"/>
    <property type="match status" value="1"/>
</dbReference>
<keyword evidence="6 10" id="KW-0812">Transmembrane</keyword>
<accession>A0A0P0C1I0</accession>
<dbReference type="InterPro" id="IPR004358">
    <property type="entry name" value="Sig_transdc_His_kin-like_C"/>
</dbReference>
<evidence type="ECO:0000313" key="15">
    <source>
        <dbReference type="EMBL" id="ALI98732.1"/>
    </source>
</evidence>
<dbReference type="CDD" id="cd00130">
    <property type="entry name" value="PAS"/>
    <property type="match status" value="2"/>
</dbReference>
<dbReference type="InterPro" id="IPR005467">
    <property type="entry name" value="His_kinase_dom"/>
</dbReference>
<feature type="domain" description="PAS" evidence="12">
    <location>
        <begin position="336"/>
        <end position="389"/>
    </location>
</feature>
<dbReference type="AlphaFoldDB" id="A0A0P0C1I0"/>
<dbReference type="FunFam" id="3.30.450.20:FF:000099">
    <property type="entry name" value="Sensory box sensor histidine kinase"/>
    <property type="match status" value="1"/>
</dbReference>
<keyword evidence="5" id="KW-0808">Transferase</keyword>
<dbReference type="Pfam" id="PF02518">
    <property type="entry name" value="HATPase_c"/>
    <property type="match status" value="1"/>
</dbReference>
<evidence type="ECO:0000256" key="5">
    <source>
        <dbReference type="ARBA" id="ARBA00022679"/>
    </source>
</evidence>
<dbReference type="InterPro" id="IPR036890">
    <property type="entry name" value="HATPase_C_sf"/>
</dbReference>
<dbReference type="InterPro" id="IPR003661">
    <property type="entry name" value="HisK_dim/P_dom"/>
</dbReference>
<evidence type="ECO:0000256" key="1">
    <source>
        <dbReference type="ARBA" id="ARBA00000085"/>
    </source>
</evidence>
<evidence type="ECO:0000259" key="14">
    <source>
        <dbReference type="PROSITE" id="PS50839"/>
    </source>
</evidence>
<dbReference type="SMART" id="SM00086">
    <property type="entry name" value="PAC"/>
    <property type="match status" value="2"/>
</dbReference>
<evidence type="ECO:0000259" key="11">
    <source>
        <dbReference type="PROSITE" id="PS50109"/>
    </source>
</evidence>
<dbReference type="SUPFAM" id="SSF55874">
    <property type="entry name" value="ATPase domain of HSP90 chaperone/DNA topoisomerase II/histidine kinase"/>
    <property type="match status" value="1"/>
</dbReference>
<dbReference type="PRINTS" id="PR00344">
    <property type="entry name" value="BCTRLSENSOR"/>
</dbReference>
<dbReference type="SUPFAM" id="SSF47384">
    <property type="entry name" value="Homodimeric domain of signal transducing histidine kinase"/>
    <property type="match status" value="1"/>
</dbReference>
<dbReference type="SMART" id="SM00091">
    <property type="entry name" value="PAS"/>
    <property type="match status" value="2"/>
</dbReference>
<dbReference type="Pfam" id="PF08448">
    <property type="entry name" value="PAS_4"/>
    <property type="match status" value="1"/>
</dbReference>
<dbReference type="InterPro" id="IPR006189">
    <property type="entry name" value="CHASE_dom"/>
</dbReference>